<name>A0AAN8XBS9_HALRR</name>
<organism evidence="1 2">
    <name type="scientific">Halocaridina rubra</name>
    <name type="common">Hawaiian red shrimp</name>
    <dbReference type="NCBI Taxonomy" id="373956"/>
    <lineage>
        <taxon>Eukaryota</taxon>
        <taxon>Metazoa</taxon>
        <taxon>Ecdysozoa</taxon>
        <taxon>Arthropoda</taxon>
        <taxon>Crustacea</taxon>
        <taxon>Multicrustacea</taxon>
        <taxon>Malacostraca</taxon>
        <taxon>Eumalacostraca</taxon>
        <taxon>Eucarida</taxon>
        <taxon>Decapoda</taxon>
        <taxon>Pleocyemata</taxon>
        <taxon>Caridea</taxon>
        <taxon>Atyoidea</taxon>
        <taxon>Atyidae</taxon>
        <taxon>Halocaridina</taxon>
    </lineage>
</organism>
<protein>
    <submittedName>
        <fullName evidence="1">Uncharacterized protein</fullName>
    </submittedName>
</protein>
<evidence type="ECO:0000313" key="1">
    <source>
        <dbReference type="EMBL" id="KAK7080462.1"/>
    </source>
</evidence>
<reference evidence="1 2" key="1">
    <citation type="submission" date="2023-11" db="EMBL/GenBank/DDBJ databases">
        <title>Halocaridina rubra genome assembly.</title>
        <authorList>
            <person name="Smith C."/>
        </authorList>
    </citation>
    <scope>NUCLEOTIDE SEQUENCE [LARGE SCALE GENOMIC DNA]</scope>
    <source>
        <strain evidence="1">EP-1</strain>
        <tissue evidence="1">Whole</tissue>
    </source>
</reference>
<sequence>MNPVKASELFHYPGKFAKLVKNTLIIPLYFKITVNTVYMEGDEEKFEGSFQLHSIKTDGSNHYFELLTSMMSF</sequence>
<dbReference type="EMBL" id="JAXCGZ010005913">
    <property type="protein sequence ID" value="KAK7080462.1"/>
    <property type="molecule type" value="Genomic_DNA"/>
</dbReference>
<proteinExistence type="predicted"/>
<dbReference type="AlphaFoldDB" id="A0AAN8XBS9"/>
<evidence type="ECO:0000313" key="2">
    <source>
        <dbReference type="Proteomes" id="UP001381693"/>
    </source>
</evidence>
<comment type="caution">
    <text evidence="1">The sequence shown here is derived from an EMBL/GenBank/DDBJ whole genome shotgun (WGS) entry which is preliminary data.</text>
</comment>
<accession>A0AAN8XBS9</accession>
<keyword evidence="2" id="KW-1185">Reference proteome</keyword>
<gene>
    <name evidence="1" type="ORF">SK128_025038</name>
</gene>
<dbReference type="Proteomes" id="UP001381693">
    <property type="component" value="Unassembled WGS sequence"/>
</dbReference>